<dbReference type="NCBIfam" id="TIGR02595">
    <property type="entry name" value="PEP_CTERM"/>
    <property type="match status" value="1"/>
</dbReference>
<dbReference type="EMBL" id="DVOG01000126">
    <property type="protein sequence ID" value="HIV04446.1"/>
    <property type="molecule type" value="Genomic_DNA"/>
</dbReference>
<keyword evidence="1" id="KW-0732">Signal</keyword>
<name>A0A9D1NKC6_9BACT</name>
<reference evidence="3" key="1">
    <citation type="submission" date="2020-10" db="EMBL/GenBank/DDBJ databases">
        <authorList>
            <person name="Gilroy R."/>
        </authorList>
    </citation>
    <scope>NUCLEOTIDE SEQUENCE</scope>
    <source>
        <strain evidence="3">10669</strain>
    </source>
</reference>
<protein>
    <submittedName>
        <fullName evidence="3">PEP-CTERM sorting domain-containing protein</fullName>
    </submittedName>
</protein>
<evidence type="ECO:0000313" key="4">
    <source>
        <dbReference type="Proteomes" id="UP000886812"/>
    </source>
</evidence>
<evidence type="ECO:0000313" key="3">
    <source>
        <dbReference type="EMBL" id="HIV04446.1"/>
    </source>
</evidence>
<evidence type="ECO:0000259" key="2">
    <source>
        <dbReference type="Pfam" id="PF07589"/>
    </source>
</evidence>
<feature type="signal peptide" evidence="1">
    <location>
        <begin position="1"/>
        <end position="20"/>
    </location>
</feature>
<dbReference type="Proteomes" id="UP000886812">
    <property type="component" value="Unassembled WGS sequence"/>
</dbReference>
<sequence length="261" mass="26592">MKKYITVAALLAAGTAFANAEVVAVFNCGRSGNTDYMDQTKGWTDVIVSSADNQNISGVTAGDITLSSTGNSLSGTGPAGSFSAAQGASTSPYAIPEALKTLSSTALGDSAYDTLWGGSINSWAAKNTTLTLSGLAQNTDYTVYLFCARANGDSGNPANWTTTTDGATWSVWTVADGSATKTIGSTVQFDGDANGKNASIVEVTFNTGDATSVSFNTGDAAKFTLNGMVIDQGSTIPEPSAFGLLAGLGALALVASRRRRK</sequence>
<comment type="caution">
    <text evidence="3">The sequence shown here is derived from an EMBL/GenBank/DDBJ whole genome shotgun (WGS) entry which is preliminary data.</text>
</comment>
<accession>A0A9D1NKC6</accession>
<dbReference type="AlphaFoldDB" id="A0A9D1NKC6"/>
<reference evidence="3" key="2">
    <citation type="journal article" date="2021" name="PeerJ">
        <title>Extensive microbial diversity within the chicken gut microbiome revealed by metagenomics and culture.</title>
        <authorList>
            <person name="Gilroy R."/>
            <person name="Ravi A."/>
            <person name="Getino M."/>
            <person name="Pursley I."/>
            <person name="Horton D.L."/>
            <person name="Alikhan N.F."/>
            <person name="Baker D."/>
            <person name="Gharbi K."/>
            <person name="Hall N."/>
            <person name="Watson M."/>
            <person name="Adriaenssens E.M."/>
            <person name="Foster-Nyarko E."/>
            <person name="Jarju S."/>
            <person name="Secka A."/>
            <person name="Antonio M."/>
            <person name="Oren A."/>
            <person name="Chaudhuri R.R."/>
            <person name="La Ragione R."/>
            <person name="Hildebrand F."/>
            <person name="Pallen M.J."/>
        </authorList>
    </citation>
    <scope>NUCLEOTIDE SEQUENCE</scope>
    <source>
        <strain evidence="3">10669</strain>
    </source>
</reference>
<organism evidence="3 4">
    <name type="scientific">Candidatus Spyradosoma merdigallinarum</name>
    <dbReference type="NCBI Taxonomy" id="2840950"/>
    <lineage>
        <taxon>Bacteria</taxon>
        <taxon>Pseudomonadati</taxon>
        <taxon>Verrucomicrobiota</taxon>
        <taxon>Opitutia</taxon>
        <taxon>Opitutia incertae sedis</taxon>
        <taxon>Candidatus Spyradosoma</taxon>
    </lineage>
</organism>
<dbReference type="InterPro" id="IPR013424">
    <property type="entry name" value="Ice-binding_C"/>
</dbReference>
<evidence type="ECO:0000256" key="1">
    <source>
        <dbReference type="SAM" id="SignalP"/>
    </source>
</evidence>
<feature type="chain" id="PRO_5038657922" evidence="1">
    <location>
        <begin position="21"/>
        <end position="261"/>
    </location>
</feature>
<feature type="domain" description="Ice-binding protein C-terminal" evidence="2">
    <location>
        <begin position="235"/>
        <end position="259"/>
    </location>
</feature>
<dbReference type="Pfam" id="PF07589">
    <property type="entry name" value="PEP-CTERM"/>
    <property type="match status" value="1"/>
</dbReference>
<proteinExistence type="predicted"/>
<gene>
    <name evidence="3" type="ORF">IAC75_04770</name>
</gene>